<dbReference type="EMBL" id="LJIG01022677">
    <property type="protein sequence ID" value="KRT79298.1"/>
    <property type="molecule type" value="Genomic_DNA"/>
</dbReference>
<evidence type="ECO:0000256" key="8">
    <source>
        <dbReference type="ARBA" id="ARBA00023242"/>
    </source>
</evidence>
<dbReference type="GO" id="GO:0046983">
    <property type="term" value="F:protein dimerization activity"/>
    <property type="evidence" value="ECO:0007669"/>
    <property type="project" value="InterPro"/>
</dbReference>
<evidence type="ECO:0000256" key="9">
    <source>
        <dbReference type="PROSITE-ProRule" id="PRU00027"/>
    </source>
</evidence>
<dbReference type="GO" id="GO:0009791">
    <property type="term" value="P:post-embryonic development"/>
    <property type="evidence" value="ECO:0007669"/>
    <property type="project" value="UniProtKB-ARBA"/>
</dbReference>
<dbReference type="GO" id="GO:0005634">
    <property type="term" value="C:nucleus"/>
    <property type="evidence" value="ECO:0007669"/>
    <property type="project" value="UniProtKB-SubCell"/>
</dbReference>
<evidence type="ECO:0000256" key="5">
    <source>
        <dbReference type="ARBA" id="ARBA00023015"/>
    </source>
</evidence>
<evidence type="ECO:0000313" key="13">
    <source>
        <dbReference type="Proteomes" id="UP000051574"/>
    </source>
</evidence>
<evidence type="ECO:0000256" key="4">
    <source>
        <dbReference type="ARBA" id="ARBA00022833"/>
    </source>
</evidence>
<sequence length="761" mass="86763">MPKKTSNIWQYCTVLDRTHAKCMICKQRLSYKSSITNIKRHLARKHPEVCQYVVGNGNPYHVETIEIKPGTAESEGADCGTYDESVPVENDYNLEGTTEIVTTCGTFHIIPKVVTETNADDSPETAAETSPIHAEREIKKQKTSNVWQHCTPIDREYARCNICEAVLSYRTSITNIKKHLVRKHNFEYPACGLNKIISKNSYVVFTNDDEDQSSTLQTPNESTPTKIEPVSDEGNPGFLHSYSRKRDSQSMTMKSRLDNKLLDVFIKDYQPFRIVEDVGFRSFVRSLNSCYVIPSKQQIVKCLATAYGKCLTDMKEHAQHIKECCLTTECWNSELNDGFIAVTVHFINEEFTIKSILLECLSLNVTTNIVRELQRITDEWGISEKILLAVSDNDTSVQAAMAELEWNYFGCFAHTINSMVQDVLFVMDVLLEKVKSVVVYFKTNPEASAKLEICQKSPEINGKPKKVYQDDGRWISTLRMLERFLELEEAIKQTSLLYQDTNLPQLTEDEWVMVKELSQVLKPFETVANFISLDKYTNASLVIVLTKEVDDALDEMLLNNFSSPIQDVIIKLKHTLQEQLGNVETSETLALCTYLDPRFKNLGFSSSEAAEATKHHLVELLSNKITEQSSNIGVDRIKQEPNSSFSIWQSFKKRVSEGKQPGTAKSKALIEIERYLEDELMDQHRNPLEWWREYKAIYPCMSVIAQEIMCALGTAVPSERIFSKSGYASNLRRSCLNNEEVKILTFLNSNSEIFGKKFFDV</sequence>
<feature type="domain" description="BED-type" evidence="11">
    <location>
        <begin position="141"/>
        <end position="184"/>
    </location>
</feature>
<dbReference type="InterPro" id="IPR008906">
    <property type="entry name" value="HATC_C_dom"/>
</dbReference>
<evidence type="ECO:0000313" key="12">
    <source>
        <dbReference type="EMBL" id="KRT79298.1"/>
    </source>
</evidence>
<comment type="subcellular location">
    <subcellularLocation>
        <location evidence="1">Nucleus</location>
    </subcellularLocation>
</comment>
<evidence type="ECO:0000256" key="1">
    <source>
        <dbReference type="ARBA" id="ARBA00004123"/>
    </source>
</evidence>
<dbReference type="GO" id="GO:0003677">
    <property type="term" value="F:DNA binding"/>
    <property type="evidence" value="ECO:0007669"/>
    <property type="project" value="UniProtKB-KW"/>
</dbReference>
<dbReference type="Pfam" id="PF05699">
    <property type="entry name" value="Dimer_Tnp_hAT"/>
    <property type="match status" value="1"/>
</dbReference>
<keyword evidence="8" id="KW-0539">Nucleus</keyword>
<dbReference type="SMART" id="SM00614">
    <property type="entry name" value="ZnF_BED"/>
    <property type="match status" value="2"/>
</dbReference>
<protein>
    <recommendedName>
        <fullName evidence="11">BED-type domain-containing protein</fullName>
    </recommendedName>
</protein>
<feature type="compositionally biased region" description="Polar residues" evidence="10">
    <location>
        <begin position="213"/>
        <end position="225"/>
    </location>
</feature>
<dbReference type="SUPFAM" id="SSF140996">
    <property type="entry name" value="Hermes dimerisation domain"/>
    <property type="match status" value="1"/>
</dbReference>
<keyword evidence="3 9" id="KW-0863">Zinc-finger</keyword>
<evidence type="ECO:0000256" key="7">
    <source>
        <dbReference type="ARBA" id="ARBA00023163"/>
    </source>
</evidence>
<evidence type="ECO:0000259" key="11">
    <source>
        <dbReference type="PROSITE" id="PS50808"/>
    </source>
</evidence>
<dbReference type="AlphaFoldDB" id="A0A0T6AW64"/>
<feature type="domain" description="BED-type" evidence="11">
    <location>
        <begin position="3"/>
        <end position="53"/>
    </location>
</feature>
<name>A0A0T6AW64_9SCAR</name>
<evidence type="ECO:0000256" key="10">
    <source>
        <dbReference type="SAM" id="MobiDB-lite"/>
    </source>
</evidence>
<keyword evidence="2" id="KW-0479">Metal-binding</keyword>
<keyword evidence="6" id="KW-0238">DNA-binding</keyword>
<dbReference type="Proteomes" id="UP000051574">
    <property type="component" value="Unassembled WGS sequence"/>
</dbReference>
<keyword evidence="7" id="KW-0804">Transcription</keyword>
<dbReference type="PROSITE" id="PS50808">
    <property type="entry name" value="ZF_BED"/>
    <property type="match status" value="2"/>
</dbReference>
<organism evidence="12 13">
    <name type="scientific">Oryctes borbonicus</name>
    <dbReference type="NCBI Taxonomy" id="1629725"/>
    <lineage>
        <taxon>Eukaryota</taxon>
        <taxon>Metazoa</taxon>
        <taxon>Ecdysozoa</taxon>
        <taxon>Arthropoda</taxon>
        <taxon>Hexapoda</taxon>
        <taxon>Insecta</taxon>
        <taxon>Pterygota</taxon>
        <taxon>Neoptera</taxon>
        <taxon>Endopterygota</taxon>
        <taxon>Coleoptera</taxon>
        <taxon>Polyphaga</taxon>
        <taxon>Scarabaeiformia</taxon>
        <taxon>Scarabaeidae</taxon>
        <taxon>Dynastinae</taxon>
        <taxon>Oryctes</taxon>
    </lineage>
</organism>
<reference evidence="12 13" key="1">
    <citation type="submission" date="2015-09" db="EMBL/GenBank/DDBJ databases">
        <title>Draft genome of the scarab beetle Oryctes borbonicus.</title>
        <authorList>
            <person name="Meyer J.M."/>
            <person name="Markov G.V."/>
            <person name="Baskaran P."/>
            <person name="Herrmann M."/>
            <person name="Sommer R.J."/>
            <person name="Roedelsperger C."/>
        </authorList>
    </citation>
    <scope>NUCLEOTIDE SEQUENCE [LARGE SCALE GENOMIC DNA]</scope>
    <source>
        <strain evidence="12">OB123</strain>
        <tissue evidence="12">Whole animal</tissue>
    </source>
</reference>
<evidence type="ECO:0000256" key="2">
    <source>
        <dbReference type="ARBA" id="ARBA00022723"/>
    </source>
</evidence>
<keyword evidence="4" id="KW-0862">Zinc</keyword>
<keyword evidence="5" id="KW-0805">Transcription regulation</keyword>
<accession>A0A0T6AW64</accession>
<dbReference type="SUPFAM" id="SSF53098">
    <property type="entry name" value="Ribonuclease H-like"/>
    <property type="match status" value="1"/>
</dbReference>
<gene>
    <name evidence="12" type="ORF">AMK59_6931</name>
</gene>
<dbReference type="InterPro" id="IPR003656">
    <property type="entry name" value="Znf_BED"/>
</dbReference>
<dbReference type="SUPFAM" id="SSF57667">
    <property type="entry name" value="beta-beta-alpha zinc fingers"/>
    <property type="match status" value="2"/>
</dbReference>
<keyword evidence="13" id="KW-1185">Reference proteome</keyword>
<dbReference type="OrthoDB" id="10060245at2759"/>
<dbReference type="InterPro" id="IPR036236">
    <property type="entry name" value="Znf_C2H2_sf"/>
</dbReference>
<evidence type="ECO:0000256" key="6">
    <source>
        <dbReference type="ARBA" id="ARBA00023125"/>
    </source>
</evidence>
<dbReference type="Pfam" id="PF02892">
    <property type="entry name" value="zf-BED"/>
    <property type="match status" value="2"/>
</dbReference>
<dbReference type="PANTHER" id="PTHR46481">
    <property type="entry name" value="ZINC FINGER BED DOMAIN-CONTAINING PROTEIN 4"/>
    <property type="match status" value="1"/>
</dbReference>
<dbReference type="InterPro" id="IPR012337">
    <property type="entry name" value="RNaseH-like_sf"/>
</dbReference>
<dbReference type="InterPro" id="IPR052035">
    <property type="entry name" value="ZnF_BED_domain_contain"/>
</dbReference>
<dbReference type="GO" id="GO:0008270">
    <property type="term" value="F:zinc ion binding"/>
    <property type="evidence" value="ECO:0007669"/>
    <property type="project" value="UniProtKB-KW"/>
</dbReference>
<dbReference type="PANTHER" id="PTHR46481:SF10">
    <property type="entry name" value="ZINC FINGER BED DOMAIN-CONTAINING PROTEIN 39"/>
    <property type="match status" value="1"/>
</dbReference>
<comment type="caution">
    <text evidence="12">The sequence shown here is derived from an EMBL/GenBank/DDBJ whole genome shotgun (WGS) entry which is preliminary data.</text>
</comment>
<proteinExistence type="predicted"/>
<evidence type="ECO:0000256" key="3">
    <source>
        <dbReference type="ARBA" id="ARBA00022771"/>
    </source>
</evidence>
<feature type="region of interest" description="Disordered" evidence="10">
    <location>
        <begin position="210"/>
        <end position="247"/>
    </location>
</feature>